<feature type="transmembrane region" description="Helical" evidence="1">
    <location>
        <begin position="78"/>
        <end position="103"/>
    </location>
</feature>
<feature type="transmembrane region" description="Helical" evidence="1">
    <location>
        <begin position="6"/>
        <end position="27"/>
    </location>
</feature>
<feature type="transmembrane region" description="Helical" evidence="1">
    <location>
        <begin position="115"/>
        <end position="134"/>
    </location>
</feature>
<evidence type="ECO:0000256" key="1">
    <source>
        <dbReference type="SAM" id="Phobius"/>
    </source>
</evidence>
<dbReference type="AlphaFoldDB" id="A0A6J6NDT0"/>
<organism evidence="2">
    <name type="scientific">freshwater metagenome</name>
    <dbReference type="NCBI Taxonomy" id="449393"/>
    <lineage>
        <taxon>unclassified sequences</taxon>
        <taxon>metagenomes</taxon>
        <taxon>ecological metagenomes</taxon>
    </lineage>
</organism>
<sequence length="141" mass="15024">MSDSLPIFVHVLTATLLFGAVLTALLLSRSGAAGKNPELFAAATFRTLLFVALPTWLLLIIFGTWAEHAGDVPETERWLKIGSAIGNGTILVLLAAIGAAYAWTKTPRGPWQSRAVMFLTLAYIVALAAAWWVMSAKPGAS</sequence>
<dbReference type="EMBL" id="CAEZXP010000001">
    <property type="protein sequence ID" value="CAB4684690.1"/>
    <property type="molecule type" value="Genomic_DNA"/>
</dbReference>
<keyword evidence="1" id="KW-0812">Transmembrane</keyword>
<gene>
    <name evidence="2" type="ORF">UFOPK2399_00196</name>
</gene>
<reference evidence="2" key="1">
    <citation type="submission" date="2020-05" db="EMBL/GenBank/DDBJ databases">
        <authorList>
            <person name="Chiriac C."/>
            <person name="Salcher M."/>
            <person name="Ghai R."/>
            <person name="Kavagutti S V."/>
        </authorList>
    </citation>
    <scope>NUCLEOTIDE SEQUENCE</scope>
</reference>
<keyword evidence="1" id="KW-0472">Membrane</keyword>
<protein>
    <submittedName>
        <fullName evidence="2">Unannotated protein</fullName>
    </submittedName>
</protein>
<feature type="transmembrane region" description="Helical" evidence="1">
    <location>
        <begin position="39"/>
        <end position="66"/>
    </location>
</feature>
<keyword evidence="1" id="KW-1133">Transmembrane helix</keyword>
<name>A0A6J6NDT0_9ZZZZ</name>
<evidence type="ECO:0000313" key="2">
    <source>
        <dbReference type="EMBL" id="CAB4684690.1"/>
    </source>
</evidence>
<proteinExistence type="predicted"/>
<accession>A0A6J6NDT0</accession>